<feature type="transmembrane region" description="Helical" evidence="2">
    <location>
        <begin position="331"/>
        <end position="352"/>
    </location>
</feature>
<feature type="transmembrane region" description="Helical" evidence="2">
    <location>
        <begin position="204"/>
        <end position="232"/>
    </location>
</feature>
<name>A0A6L3SUU7_9HYPH</name>
<dbReference type="NCBIfam" id="TIGR00797">
    <property type="entry name" value="matE"/>
    <property type="match status" value="1"/>
</dbReference>
<dbReference type="EMBL" id="VZZK01000038">
    <property type="protein sequence ID" value="KAB1074157.1"/>
    <property type="molecule type" value="Genomic_DNA"/>
</dbReference>
<dbReference type="CDD" id="cd13131">
    <property type="entry name" value="MATE_NorM_like"/>
    <property type="match status" value="1"/>
</dbReference>
<dbReference type="PANTHER" id="PTHR43298:SF2">
    <property type="entry name" value="FMN_FAD EXPORTER YEEO-RELATED"/>
    <property type="match status" value="1"/>
</dbReference>
<feature type="transmembrane region" description="Helical" evidence="2">
    <location>
        <begin position="147"/>
        <end position="165"/>
    </location>
</feature>
<dbReference type="Proteomes" id="UP000474159">
    <property type="component" value="Unassembled WGS sequence"/>
</dbReference>
<feature type="transmembrane region" description="Helical" evidence="2">
    <location>
        <begin position="113"/>
        <end position="135"/>
    </location>
</feature>
<dbReference type="Pfam" id="PF01554">
    <property type="entry name" value="MatE"/>
    <property type="match status" value="2"/>
</dbReference>
<dbReference type="PANTHER" id="PTHR43298">
    <property type="entry name" value="MULTIDRUG RESISTANCE PROTEIN NORM-RELATED"/>
    <property type="match status" value="1"/>
</dbReference>
<feature type="transmembrane region" description="Helical" evidence="2">
    <location>
        <begin position="438"/>
        <end position="457"/>
    </location>
</feature>
<keyword evidence="1" id="KW-0813">Transport</keyword>
<feature type="transmembrane region" description="Helical" evidence="2">
    <location>
        <begin position="253"/>
        <end position="274"/>
    </location>
</feature>
<feature type="transmembrane region" description="Helical" evidence="2">
    <location>
        <begin position="294"/>
        <end position="319"/>
    </location>
</feature>
<dbReference type="GO" id="GO:0015297">
    <property type="term" value="F:antiporter activity"/>
    <property type="evidence" value="ECO:0007669"/>
    <property type="project" value="InterPro"/>
</dbReference>
<dbReference type="RefSeq" id="WP_151003836.1">
    <property type="nucleotide sequence ID" value="NZ_BPQY01000251.1"/>
</dbReference>
<gene>
    <name evidence="3" type="ORF">F6X53_26050</name>
</gene>
<sequence>MTPLGLAAPAARGWTPFGGPLIGELGATLALAAPLVLTNLAQHGLMATDVILLGRLGAAEVAAGALATSLYFVLFIFGIGLTAAVSPLIAGAIGQDRNATDEVRRTVRAGLRAATLVTIPLMLLLWHTGPILTAIGEPAELAAAAGAYMRALQWSMGPALLFMVLRASLSALERPGWPLLVSIAALPVNVGLALWLAFEGPGRLGIGLVGVGLATTLASMFSVAVLCLIVIVDKALRPYQLLRRVWRFDAKRLASVFRLGLPMAATGLAEAGLFEAAVLGMGLFGTAQLAAHAVIIQIAALCFMVPNGIAQAATVRVGLAYGARDGEALRHAGWVALGLGFGFMALCAVGQLSLPRAMIGLFLDLDDARNAAVLPFAIGFLGLAALFAIADGVQSVTLGMLRGLQDTRVPMLIALFGYWGIGVPTGIGLAWGLRLQGYGIWIGFCAALFVVAILLVARWRRLTGRRMPALS</sequence>
<comment type="caution">
    <text evidence="3">The sequence shown here is derived from an EMBL/GenBank/DDBJ whole genome shotgun (WGS) entry which is preliminary data.</text>
</comment>
<keyword evidence="2" id="KW-0472">Membrane</keyword>
<reference evidence="3 4" key="1">
    <citation type="submission" date="2019-09" db="EMBL/GenBank/DDBJ databases">
        <title>YIM 48816 draft genome.</title>
        <authorList>
            <person name="Jiang L."/>
        </authorList>
    </citation>
    <scope>NUCLEOTIDE SEQUENCE [LARGE SCALE GENOMIC DNA]</scope>
    <source>
        <strain evidence="3 4">YIM 48816</strain>
    </source>
</reference>
<proteinExistence type="predicted"/>
<keyword evidence="2" id="KW-0812">Transmembrane</keyword>
<accession>A0A6L3SUU7</accession>
<evidence type="ECO:0000313" key="3">
    <source>
        <dbReference type="EMBL" id="KAB1074157.1"/>
    </source>
</evidence>
<dbReference type="AlphaFoldDB" id="A0A6L3SUU7"/>
<keyword evidence="4" id="KW-1185">Reference proteome</keyword>
<evidence type="ECO:0000256" key="1">
    <source>
        <dbReference type="ARBA" id="ARBA00022448"/>
    </source>
</evidence>
<keyword evidence="2" id="KW-1133">Transmembrane helix</keyword>
<evidence type="ECO:0000256" key="2">
    <source>
        <dbReference type="SAM" id="Phobius"/>
    </source>
</evidence>
<feature type="transmembrane region" description="Helical" evidence="2">
    <location>
        <begin position="70"/>
        <end position="93"/>
    </location>
</feature>
<dbReference type="InterPro" id="IPR050222">
    <property type="entry name" value="MATE_MdtK"/>
</dbReference>
<dbReference type="GO" id="GO:0042910">
    <property type="term" value="F:xenobiotic transmembrane transporter activity"/>
    <property type="evidence" value="ECO:0007669"/>
    <property type="project" value="InterPro"/>
</dbReference>
<organism evidence="3 4">
    <name type="scientific">Methylobacterium soli</name>
    <dbReference type="NCBI Taxonomy" id="553447"/>
    <lineage>
        <taxon>Bacteria</taxon>
        <taxon>Pseudomonadati</taxon>
        <taxon>Pseudomonadota</taxon>
        <taxon>Alphaproteobacteria</taxon>
        <taxon>Hyphomicrobiales</taxon>
        <taxon>Methylobacteriaceae</taxon>
        <taxon>Methylobacterium</taxon>
    </lineage>
</organism>
<dbReference type="OrthoDB" id="9780160at2"/>
<dbReference type="GO" id="GO:0005886">
    <property type="term" value="C:plasma membrane"/>
    <property type="evidence" value="ECO:0007669"/>
    <property type="project" value="TreeGrafter"/>
</dbReference>
<dbReference type="InterPro" id="IPR002528">
    <property type="entry name" value="MATE_fam"/>
</dbReference>
<feature type="transmembrane region" description="Helical" evidence="2">
    <location>
        <begin position="372"/>
        <end position="390"/>
    </location>
</feature>
<feature type="transmembrane region" description="Helical" evidence="2">
    <location>
        <begin position="411"/>
        <end position="432"/>
    </location>
</feature>
<feature type="transmembrane region" description="Helical" evidence="2">
    <location>
        <begin position="177"/>
        <end position="198"/>
    </location>
</feature>
<evidence type="ECO:0000313" key="4">
    <source>
        <dbReference type="Proteomes" id="UP000474159"/>
    </source>
</evidence>
<protein>
    <submittedName>
        <fullName evidence="3">MATE family efflux transporter</fullName>
    </submittedName>
</protein>